<dbReference type="Pfam" id="PF02627">
    <property type="entry name" value="CMD"/>
    <property type="match status" value="1"/>
</dbReference>
<dbReference type="AlphaFoldDB" id="A0A3B0R6H9"/>
<dbReference type="InterPro" id="IPR029032">
    <property type="entry name" value="AhpD-like"/>
</dbReference>
<dbReference type="GO" id="GO:0051920">
    <property type="term" value="F:peroxiredoxin activity"/>
    <property type="evidence" value="ECO:0007669"/>
    <property type="project" value="InterPro"/>
</dbReference>
<dbReference type="InterPro" id="IPR010195">
    <property type="entry name" value="Uncharacterised_peroxidase-rel"/>
</dbReference>
<gene>
    <name evidence="2" type="ORF">MNBD_ALPHA02-1097</name>
</gene>
<dbReference type="Gene3D" id="1.20.1290.10">
    <property type="entry name" value="AhpD-like"/>
    <property type="match status" value="1"/>
</dbReference>
<organism evidence="2">
    <name type="scientific">hydrothermal vent metagenome</name>
    <dbReference type="NCBI Taxonomy" id="652676"/>
    <lineage>
        <taxon>unclassified sequences</taxon>
        <taxon>metagenomes</taxon>
        <taxon>ecological metagenomes</taxon>
    </lineage>
</organism>
<name>A0A3B0R6H9_9ZZZZ</name>
<evidence type="ECO:0000259" key="1">
    <source>
        <dbReference type="Pfam" id="PF02627"/>
    </source>
</evidence>
<reference evidence="2" key="1">
    <citation type="submission" date="2018-06" db="EMBL/GenBank/DDBJ databases">
        <authorList>
            <person name="Zhirakovskaya E."/>
        </authorList>
    </citation>
    <scope>NUCLEOTIDE SEQUENCE</scope>
</reference>
<dbReference type="InterPro" id="IPR004675">
    <property type="entry name" value="AhpD_core"/>
</dbReference>
<accession>A0A3B0R6H9</accession>
<dbReference type="EMBL" id="UOED01000030">
    <property type="protein sequence ID" value="VAV87799.1"/>
    <property type="molecule type" value="Genomic_DNA"/>
</dbReference>
<evidence type="ECO:0000313" key="2">
    <source>
        <dbReference type="EMBL" id="VAV87799.1"/>
    </source>
</evidence>
<dbReference type="PANTHER" id="PTHR35446">
    <property type="entry name" value="SI:CH211-175M2.5"/>
    <property type="match status" value="1"/>
</dbReference>
<dbReference type="NCBIfam" id="TIGR01926">
    <property type="entry name" value="peroxid_rel"/>
    <property type="match status" value="1"/>
</dbReference>
<proteinExistence type="predicted"/>
<feature type="domain" description="Carboxymuconolactone decarboxylase-like" evidence="1">
    <location>
        <begin position="21"/>
        <end position="81"/>
    </location>
</feature>
<dbReference type="InterPro" id="IPR003779">
    <property type="entry name" value="CMD-like"/>
</dbReference>
<protein>
    <recommendedName>
        <fullName evidence="1">Carboxymuconolactone decarboxylase-like domain-containing protein</fullName>
    </recommendedName>
</protein>
<dbReference type="SUPFAM" id="SSF69118">
    <property type="entry name" value="AhpD-like"/>
    <property type="match status" value="1"/>
</dbReference>
<sequence>MSLLSYSSDFRGIIDIFMRKPDHYLPFTQLLANIMNGDSELSTIEREMIAVHVSTLNNCHYCIGSHKAVLANSGVDKEIISDSENGTLKDKRMDPVLKYASKLTLYPGAIIQEDTDSLRKAGWSDQTIEDIINIVSLFAFLNRLVDGFGIKGSPEVFSQAGEMIAKHGYTPVAQMIRERTSEK</sequence>
<dbReference type="NCBIfam" id="TIGR00778">
    <property type="entry name" value="ahpD_dom"/>
    <property type="match status" value="1"/>
</dbReference>
<dbReference type="PANTHER" id="PTHR35446:SF2">
    <property type="entry name" value="CARBOXYMUCONOLACTONE DECARBOXYLASE-LIKE DOMAIN-CONTAINING PROTEIN"/>
    <property type="match status" value="1"/>
</dbReference>